<evidence type="ECO:0000313" key="1">
    <source>
        <dbReference type="EMBL" id="SLM31913.1"/>
    </source>
</evidence>
<name>A0A1W1HHK4_9BACT</name>
<dbReference type="EMBL" id="FWEV01000292">
    <property type="protein sequence ID" value="SLM31913.1"/>
    <property type="molecule type" value="Genomic_DNA"/>
</dbReference>
<evidence type="ECO:0000313" key="2">
    <source>
        <dbReference type="Proteomes" id="UP000191931"/>
    </source>
</evidence>
<organism evidence="1 2">
    <name type="scientific">Desulfamplus magnetovallimortis</name>
    <dbReference type="NCBI Taxonomy" id="1246637"/>
    <lineage>
        <taxon>Bacteria</taxon>
        <taxon>Pseudomonadati</taxon>
        <taxon>Thermodesulfobacteriota</taxon>
        <taxon>Desulfobacteria</taxon>
        <taxon>Desulfobacterales</taxon>
        <taxon>Desulfobacteraceae</taxon>
        <taxon>Desulfamplus</taxon>
    </lineage>
</organism>
<reference evidence="1 2" key="1">
    <citation type="submission" date="2017-03" db="EMBL/GenBank/DDBJ databases">
        <authorList>
            <person name="Afonso C.L."/>
            <person name="Miller P.J."/>
            <person name="Scott M.A."/>
            <person name="Spackman E."/>
            <person name="Goraichik I."/>
            <person name="Dimitrov K.M."/>
            <person name="Suarez D.L."/>
            <person name="Swayne D.E."/>
        </authorList>
    </citation>
    <scope>NUCLEOTIDE SEQUENCE [LARGE SCALE GENOMIC DNA]</scope>
    <source>
        <strain evidence="1">PRJEB14757</strain>
    </source>
</reference>
<dbReference type="Proteomes" id="UP000191931">
    <property type="component" value="Unassembled WGS sequence"/>
</dbReference>
<sequence length="51" mass="5700">MFSTATSISNAPFPRAPIGDSLPGVEFNDCIEFIDFVESIEFLAFVFVTYF</sequence>
<proteinExistence type="predicted"/>
<protein>
    <submittedName>
        <fullName evidence="1">Uncharacterized protein</fullName>
    </submittedName>
</protein>
<dbReference type="AlphaFoldDB" id="A0A1W1HHK4"/>
<accession>A0A1W1HHK4</accession>
<gene>
    <name evidence="1" type="ORF">MTBBW1_50036</name>
</gene>
<keyword evidence="2" id="KW-1185">Reference proteome</keyword>